<keyword evidence="4" id="KW-0539">Nucleus</keyword>
<reference evidence="6" key="2">
    <citation type="submission" date="2020-08" db="EMBL/GenBank/DDBJ databases">
        <title>Plant Genome Project.</title>
        <authorList>
            <person name="Zhang R.-G."/>
        </authorList>
    </citation>
    <scope>NUCLEOTIDE SEQUENCE</scope>
    <source>
        <strain evidence="6">Huo1</strain>
        <tissue evidence="6">Leaf</tissue>
    </source>
</reference>
<dbReference type="InterPro" id="IPR036093">
    <property type="entry name" value="NAC_dom_sf"/>
</dbReference>
<organism evidence="6">
    <name type="scientific">Salvia splendens</name>
    <name type="common">Scarlet sage</name>
    <dbReference type="NCBI Taxonomy" id="180675"/>
    <lineage>
        <taxon>Eukaryota</taxon>
        <taxon>Viridiplantae</taxon>
        <taxon>Streptophyta</taxon>
        <taxon>Embryophyta</taxon>
        <taxon>Tracheophyta</taxon>
        <taxon>Spermatophyta</taxon>
        <taxon>Magnoliopsida</taxon>
        <taxon>eudicotyledons</taxon>
        <taxon>Gunneridae</taxon>
        <taxon>Pentapetalae</taxon>
        <taxon>asterids</taxon>
        <taxon>lamiids</taxon>
        <taxon>Lamiales</taxon>
        <taxon>Lamiaceae</taxon>
        <taxon>Nepetoideae</taxon>
        <taxon>Mentheae</taxon>
        <taxon>Salviinae</taxon>
        <taxon>Salvia</taxon>
        <taxon>Salvia subgen. Calosphace</taxon>
        <taxon>core Calosphace</taxon>
    </lineage>
</organism>
<evidence type="ECO:0000256" key="2">
    <source>
        <dbReference type="ARBA" id="ARBA00023125"/>
    </source>
</evidence>
<dbReference type="Pfam" id="PF02365">
    <property type="entry name" value="NAM"/>
    <property type="match status" value="1"/>
</dbReference>
<name>A0A8X8W108_SALSN</name>
<dbReference type="AlphaFoldDB" id="A0A8X8W108"/>
<dbReference type="GO" id="GO:0048731">
    <property type="term" value="P:system development"/>
    <property type="evidence" value="ECO:0007669"/>
    <property type="project" value="TreeGrafter"/>
</dbReference>
<dbReference type="PANTHER" id="PTHR31719">
    <property type="entry name" value="NAC TRANSCRIPTION FACTOR 56"/>
    <property type="match status" value="1"/>
</dbReference>
<keyword evidence="2" id="KW-0238">DNA-binding</keyword>
<dbReference type="Proteomes" id="UP000298416">
    <property type="component" value="Unassembled WGS sequence"/>
</dbReference>
<comment type="caution">
    <text evidence="6">The sequence shown here is derived from an EMBL/GenBank/DDBJ whole genome shotgun (WGS) entry which is preliminary data.</text>
</comment>
<keyword evidence="3" id="KW-0804">Transcription</keyword>
<dbReference type="EMBL" id="PNBA02000022">
    <property type="protein sequence ID" value="KAG6386091.1"/>
    <property type="molecule type" value="Genomic_DNA"/>
</dbReference>
<feature type="domain" description="NAC" evidence="5">
    <location>
        <begin position="16"/>
        <end position="160"/>
    </location>
</feature>
<evidence type="ECO:0000313" key="7">
    <source>
        <dbReference type="Proteomes" id="UP000298416"/>
    </source>
</evidence>
<keyword evidence="7" id="KW-1185">Reference proteome</keyword>
<evidence type="ECO:0000256" key="3">
    <source>
        <dbReference type="ARBA" id="ARBA00023163"/>
    </source>
</evidence>
<dbReference type="SUPFAM" id="SSF101941">
    <property type="entry name" value="NAC domain"/>
    <property type="match status" value="1"/>
</dbReference>
<sequence>MTIVWRESSVVEELRLPTGWRFDPTDVELIQFYLSKIVGSEPLPAKAMKEIDALHFYQHHPKNLVHGTLRLLGEYFLIHGDEYFHGKIDKMKLVGQGNVGSWSYLGNEEEIFDEDGNVIAYKIHSTFFSPNSMKTNWRMELYRLHVPNNQEVEKSGWSQG</sequence>
<evidence type="ECO:0000256" key="4">
    <source>
        <dbReference type="ARBA" id="ARBA00023242"/>
    </source>
</evidence>
<dbReference type="PROSITE" id="PS51005">
    <property type="entry name" value="NAC"/>
    <property type="match status" value="1"/>
</dbReference>
<evidence type="ECO:0000259" key="5">
    <source>
        <dbReference type="PROSITE" id="PS51005"/>
    </source>
</evidence>
<dbReference type="GO" id="GO:0006355">
    <property type="term" value="P:regulation of DNA-templated transcription"/>
    <property type="evidence" value="ECO:0007669"/>
    <property type="project" value="InterPro"/>
</dbReference>
<evidence type="ECO:0000256" key="1">
    <source>
        <dbReference type="ARBA" id="ARBA00023015"/>
    </source>
</evidence>
<gene>
    <name evidence="6" type="ORF">SASPL_154978</name>
</gene>
<protein>
    <recommendedName>
        <fullName evidence="5">NAC domain-containing protein</fullName>
    </recommendedName>
</protein>
<proteinExistence type="predicted"/>
<keyword evidence="1" id="KW-0805">Transcription regulation</keyword>
<dbReference type="GO" id="GO:0003677">
    <property type="term" value="F:DNA binding"/>
    <property type="evidence" value="ECO:0007669"/>
    <property type="project" value="UniProtKB-KW"/>
</dbReference>
<evidence type="ECO:0000313" key="6">
    <source>
        <dbReference type="EMBL" id="KAG6386091.1"/>
    </source>
</evidence>
<accession>A0A8X8W108</accession>
<dbReference type="InterPro" id="IPR003441">
    <property type="entry name" value="NAC-dom"/>
</dbReference>
<dbReference type="PANTHER" id="PTHR31719:SF123">
    <property type="entry name" value="NAC DOMAIN-CONTAINING PROTEIN"/>
    <property type="match status" value="1"/>
</dbReference>
<dbReference type="Gene3D" id="2.170.150.80">
    <property type="entry name" value="NAC domain"/>
    <property type="match status" value="1"/>
</dbReference>
<reference evidence="6" key="1">
    <citation type="submission" date="2018-01" db="EMBL/GenBank/DDBJ databases">
        <authorList>
            <person name="Mao J.F."/>
        </authorList>
    </citation>
    <scope>NUCLEOTIDE SEQUENCE</scope>
    <source>
        <strain evidence="6">Huo1</strain>
        <tissue evidence="6">Leaf</tissue>
    </source>
</reference>